<proteinExistence type="predicted"/>
<reference evidence="2" key="1">
    <citation type="journal article" date="2017" name="Nat. Ecol. Evol.">
        <title>Genome expansion and lineage-specific genetic innovations in the forest pathogenic fungi Armillaria.</title>
        <authorList>
            <person name="Sipos G."/>
            <person name="Prasanna A.N."/>
            <person name="Walter M.C."/>
            <person name="O'Connor E."/>
            <person name="Balint B."/>
            <person name="Krizsan K."/>
            <person name="Kiss B."/>
            <person name="Hess J."/>
            <person name="Varga T."/>
            <person name="Slot J."/>
            <person name="Riley R."/>
            <person name="Boka B."/>
            <person name="Rigling D."/>
            <person name="Barry K."/>
            <person name="Lee J."/>
            <person name="Mihaltcheva S."/>
            <person name="LaButti K."/>
            <person name="Lipzen A."/>
            <person name="Waldron R."/>
            <person name="Moloney N.M."/>
            <person name="Sperisen C."/>
            <person name="Kredics L."/>
            <person name="Vagvoelgyi C."/>
            <person name="Patrignani A."/>
            <person name="Fitzpatrick D."/>
            <person name="Nagy I."/>
            <person name="Doyle S."/>
            <person name="Anderson J.B."/>
            <person name="Grigoriev I.V."/>
            <person name="Gueldener U."/>
            <person name="Muensterkoetter M."/>
            <person name="Nagy L.G."/>
        </authorList>
    </citation>
    <scope>NUCLEOTIDE SEQUENCE [LARGE SCALE GENOMIC DNA]</scope>
    <source>
        <strain evidence="2">28-4</strain>
    </source>
</reference>
<gene>
    <name evidence="1" type="ORF">ARMSODRAFT_560383</name>
</gene>
<dbReference type="Proteomes" id="UP000218334">
    <property type="component" value="Unassembled WGS sequence"/>
</dbReference>
<sequence>MTTSELQICIAQVASLRYGENKVWPIQNLAYHMEGRSGASQPMTEMLGMICSMKAVWACTTGGHVPRKAFRQPQDTTCASFYPLSSSPSHLFQAHMQGRLDHIQSPPPSCKDHGRT</sequence>
<keyword evidence="2" id="KW-1185">Reference proteome</keyword>
<evidence type="ECO:0000313" key="1">
    <source>
        <dbReference type="EMBL" id="PBK62745.1"/>
    </source>
</evidence>
<accession>A0A2H3AVM2</accession>
<dbReference type="AlphaFoldDB" id="A0A2H3AVM2"/>
<evidence type="ECO:0000313" key="2">
    <source>
        <dbReference type="Proteomes" id="UP000218334"/>
    </source>
</evidence>
<protein>
    <submittedName>
        <fullName evidence="1">Uncharacterized protein</fullName>
    </submittedName>
</protein>
<dbReference type="EMBL" id="KZ293463">
    <property type="protein sequence ID" value="PBK62745.1"/>
    <property type="molecule type" value="Genomic_DNA"/>
</dbReference>
<name>A0A2H3AVM2_9AGAR</name>
<organism evidence="1 2">
    <name type="scientific">Armillaria solidipes</name>
    <dbReference type="NCBI Taxonomy" id="1076256"/>
    <lineage>
        <taxon>Eukaryota</taxon>
        <taxon>Fungi</taxon>
        <taxon>Dikarya</taxon>
        <taxon>Basidiomycota</taxon>
        <taxon>Agaricomycotina</taxon>
        <taxon>Agaricomycetes</taxon>
        <taxon>Agaricomycetidae</taxon>
        <taxon>Agaricales</taxon>
        <taxon>Marasmiineae</taxon>
        <taxon>Physalacriaceae</taxon>
        <taxon>Armillaria</taxon>
    </lineage>
</organism>